<dbReference type="AlphaFoldDB" id="A0A061SIU3"/>
<dbReference type="GO" id="GO:0004843">
    <property type="term" value="F:cysteine-type deubiquitinase activity"/>
    <property type="evidence" value="ECO:0007669"/>
    <property type="project" value="InterPro"/>
</dbReference>
<evidence type="ECO:0000256" key="7">
    <source>
        <dbReference type="ARBA" id="ARBA00023187"/>
    </source>
</evidence>
<evidence type="ECO:0000256" key="4">
    <source>
        <dbReference type="ARBA" id="ARBA00022728"/>
    </source>
</evidence>
<dbReference type="GO" id="GO:0000245">
    <property type="term" value="P:spliceosomal complex assembly"/>
    <property type="evidence" value="ECO:0007669"/>
    <property type="project" value="InterPro"/>
</dbReference>
<evidence type="ECO:0000256" key="5">
    <source>
        <dbReference type="ARBA" id="ARBA00022771"/>
    </source>
</evidence>
<evidence type="ECO:0000313" key="14">
    <source>
        <dbReference type="EMBL" id="JAC84198.1"/>
    </source>
</evidence>
<reference evidence="14" key="1">
    <citation type="submission" date="2014-05" db="EMBL/GenBank/DDBJ databases">
        <title>The transcriptome of the halophilic microalga Tetraselmis sp. GSL018 isolated from the Great Salt Lake, Utah.</title>
        <authorList>
            <person name="Jinkerson R.E."/>
            <person name="D'Adamo S."/>
            <person name="Posewitz M.C."/>
        </authorList>
    </citation>
    <scope>NUCLEOTIDE SEQUENCE</scope>
    <source>
        <strain evidence="14">GSL018</strain>
    </source>
</reference>
<keyword evidence="6" id="KW-0862">Zinc</keyword>
<feature type="domain" description="USP" evidence="11">
    <location>
        <begin position="202"/>
        <end position="514"/>
    </location>
</feature>
<dbReference type="SUPFAM" id="SSF57850">
    <property type="entry name" value="RING/U-box"/>
    <property type="match status" value="1"/>
</dbReference>
<evidence type="ECO:0000259" key="12">
    <source>
        <dbReference type="PROSITE" id="PS50271"/>
    </source>
</evidence>
<dbReference type="GO" id="GO:0005681">
    <property type="term" value="C:spliceosomal complex"/>
    <property type="evidence" value="ECO:0007669"/>
    <property type="project" value="UniProtKB-KW"/>
</dbReference>
<keyword evidence="7" id="KW-0508">mRNA splicing</keyword>
<dbReference type="PROSITE" id="PS50271">
    <property type="entry name" value="ZF_UBP"/>
    <property type="match status" value="1"/>
</dbReference>
<dbReference type="InterPro" id="IPR001394">
    <property type="entry name" value="Peptidase_C19_UCH"/>
</dbReference>
<keyword evidence="5 9" id="KW-0863">Zinc-finger</keyword>
<evidence type="ECO:0000256" key="6">
    <source>
        <dbReference type="ARBA" id="ARBA00022833"/>
    </source>
</evidence>
<dbReference type="GO" id="GO:0008270">
    <property type="term" value="F:zinc ion binding"/>
    <property type="evidence" value="ECO:0007669"/>
    <property type="project" value="UniProtKB-KW"/>
</dbReference>
<dbReference type="PROSITE" id="PS50235">
    <property type="entry name" value="USP_3"/>
    <property type="match status" value="1"/>
</dbReference>
<dbReference type="GO" id="GO:0016579">
    <property type="term" value="P:protein deubiquitination"/>
    <property type="evidence" value="ECO:0007669"/>
    <property type="project" value="InterPro"/>
</dbReference>
<sequence>MKRQREEEADNGSDSKLKAETEATGAVDIASNGETGQKVSVLPGPKSESMTEGVAKDEAIESDEEYRAVRYTSRVPVRKGAECPYLDTISRQNLDFDFEKCCSVSLSPVNVYACLVCGKYFQGRGPKTHAYTHALEAKHHMFMKLEDGKVYCLPDMYEVVDRTLDDIRHVLNPLLTSQELSSLEEYKWARAVDGTYYMPGLVGLNNMKANDYANVVIQMLVRVPAIRDFFLVPKNYAGSNSLIVKSFGELLRKIWNPRAFRGQVSPHQFMQAVILASKKRFLIDKQGDPIEFCSWLLNTLHADLTGNKRKASSVITKCFQGKLQVTTEAGTGKAKGMSEDLVEEVPFLLLGLDLPATPLFQDAMERNAIPQVQLFHIMQKFDGSSVHDSIKTGRRRFKILRLPRYLVLHMKRFYKNNFFIEKNPTIVNFPVKNWEVKDSVPLPPLKPGGTPQPSKYNLIANICHDGKAGEGVYRCHVHRSAEDLWYENQDLSVVEVLPQMVALSETYMQVYELQKSQ</sequence>
<dbReference type="EMBL" id="GBEZ01000706">
    <property type="protein sequence ID" value="JAC84198.1"/>
    <property type="molecule type" value="Transcribed_RNA"/>
</dbReference>
<dbReference type="Pfam" id="PF00443">
    <property type="entry name" value="UCH"/>
    <property type="match status" value="1"/>
</dbReference>
<dbReference type="Pfam" id="PF02148">
    <property type="entry name" value="zf-UBP"/>
    <property type="match status" value="1"/>
</dbReference>
<dbReference type="InterPro" id="IPR050185">
    <property type="entry name" value="Ub_carboxyl-term_hydrolase"/>
</dbReference>
<evidence type="ECO:0000259" key="11">
    <source>
        <dbReference type="PROSITE" id="PS50235"/>
    </source>
</evidence>
<dbReference type="CDD" id="cd02669">
    <property type="entry name" value="Peptidase_C19M"/>
    <property type="match status" value="1"/>
</dbReference>
<dbReference type="InterPro" id="IPR013083">
    <property type="entry name" value="Znf_RING/FYVE/PHD"/>
</dbReference>
<feature type="domain" description="UBP-type" evidence="12">
    <location>
        <begin position="81"/>
        <end position="178"/>
    </location>
</feature>
<evidence type="ECO:0000256" key="1">
    <source>
        <dbReference type="ARBA" id="ARBA00004123"/>
    </source>
</evidence>
<dbReference type="InterPro" id="IPR028889">
    <property type="entry name" value="USP"/>
</dbReference>
<dbReference type="PANTHER" id="PTHR21646:SF16">
    <property type="entry name" value="U4_U6.U5 TRI-SNRNP-ASSOCIATED PROTEIN 2"/>
    <property type="match status" value="1"/>
</dbReference>
<evidence type="ECO:0000313" key="13">
    <source>
        <dbReference type="EMBL" id="JAC80371.1"/>
    </source>
</evidence>
<dbReference type="SUPFAM" id="SSF54001">
    <property type="entry name" value="Cysteine proteinases"/>
    <property type="match status" value="1"/>
</dbReference>
<evidence type="ECO:0000256" key="10">
    <source>
        <dbReference type="SAM" id="MobiDB-lite"/>
    </source>
</evidence>
<keyword evidence="4" id="KW-0747">Spliceosome</keyword>
<evidence type="ECO:0000256" key="8">
    <source>
        <dbReference type="ARBA" id="ARBA00023242"/>
    </source>
</evidence>
<accession>A0A061SIU3</accession>
<dbReference type="Gene3D" id="3.90.70.10">
    <property type="entry name" value="Cysteine proteinases"/>
    <property type="match status" value="1"/>
</dbReference>
<keyword evidence="3" id="KW-0479">Metal-binding</keyword>
<protein>
    <submittedName>
        <fullName evidence="14">U4/U6.U5 tri-snRNP-associated protein 2</fullName>
    </submittedName>
</protein>
<dbReference type="EMBL" id="GBEZ01004880">
    <property type="protein sequence ID" value="JAC80371.1"/>
    <property type="molecule type" value="Transcribed_RNA"/>
</dbReference>
<evidence type="ECO:0000256" key="2">
    <source>
        <dbReference type="ARBA" id="ARBA00022664"/>
    </source>
</evidence>
<keyword evidence="8" id="KW-0539">Nucleus</keyword>
<dbReference type="SMART" id="SM00290">
    <property type="entry name" value="ZnF_UBP"/>
    <property type="match status" value="1"/>
</dbReference>
<proteinExistence type="predicted"/>
<comment type="subcellular location">
    <subcellularLocation>
        <location evidence="1">Nucleus</location>
    </subcellularLocation>
</comment>
<evidence type="ECO:0000256" key="3">
    <source>
        <dbReference type="ARBA" id="ARBA00022723"/>
    </source>
</evidence>
<name>A0A061SIU3_9CHLO</name>
<dbReference type="InterPro" id="IPR001607">
    <property type="entry name" value="Znf_UBP"/>
</dbReference>
<dbReference type="InterPro" id="IPR033809">
    <property type="entry name" value="USP39"/>
</dbReference>
<keyword evidence="2" id="KW-0507">mRNA processing</keyword>
<organism evidence="14">
    <name type="scientific">Tetraselmis sp. GSL018</name>
    <dbReference type="NCBI Taxonomy" id="582737"/>
    <lineage>
        <taxon>Eukaryota</taxon>
        <taxon>Viridiplantae</taxon>
        <taxon>Chlorophyta</taxon>
        <taxon>core chlorophytes</taxon>
        <taxon>Chlorodendrophyceae</taxon>
        <taxon>Chlorodendrales</taxon>
        <taxon>Chlorodendraceae</taxon>
        <taxon>Tetraselmis</taxon>
    </lineage>
</organism>
<evidence type="ECO:0000256" key="9">
    <source>
        <dbReference type="PROSITE-ProRule" id="PRU00502"/>
    </source>
</evidence>
<dbReference type="Gene3D" id="3.30.40.10">
    <property type="entry name" value="Zinc/RING finger domain, C3HC4 (zinc finger)"/>
    <property type="match status" value="1"/>
</dbReference>
<dbReference type="InterPro" id="IPR038765">
    <property type="entry name" value="Papain-like_cys_pep_sf"/>
</dbReference>
<feature type="region of interest" description="Disordered" evidence="10">
    <location>
        <begin position="1"/>
        <end position="56"/>
    </location>
</feature>
<dbReference type="PANTHER" id="PTHR21646">
    <property type="entry name" value="UBIQUITIN CARBOXYL-TERMINAL HYDROLASE"/>
    <property type="match status" value="1"/>
</dbReference>
<gene>
    <name evidence="14" type="primary">SAD1</name>
    <name evidence="13" type="ORF">TSPGSL018_10414</name>
    <name evidence="14" type="ORF">TSPGSL018_1573</name>
</gene>